<dbReference type="Proteomes" id="UP000261278">
    <property type="component" value="Unassembled WGS sequence"/>
</dbReference>
<name>A0A396AP60_PHOVU</name>
<dbReference type="EMBL" id="QSSN01000013">
    <property type="protein sequence ID" value="RGL85319.1"/>
    <property type="molecule type" value="Genomic_DNA"/>
</dbReference>
<comment type="caution">
    <text evidence="1">The sequence shown here is derived from an EMBL/GenBank/DDBJ whole genome shotgun (WGS) entry which is preliminary data.</text>
</comment>
<gene>
    <name evidence="1" type="ORF">DXC44_12325</name>
</gene>
<protein>
    <submittedName>
        <fullName evidence="1">Uncharacterized protein</fullName>
    </submittedName>
</protein>
<evidence type="ECO:0000313" key="1">
    <source>
        <dbReference type="EMBL" id="RGL85319.1"/>
    </source>
</evidence>
<reference evidence="1 2" key="1">
    <citation type="submission" date="2018-08" db="EMBL/GenBank/DDBJ databases">
        <title>A genome reference for cultivated species of the human gut microbiota.</title>
        <authorList>
            <person name="Zou Y."/>
            <person name="Xue W."/>
            <person name="Luo G."/>
        </authorList>
    </citation>
    <scope>NUCLEOTIDE SEQUENCE [LARGE SCALE GENOMIC DNA]</scope>
    <source>
        <strain evidence="1 2">TF05-18</strain>
    </source>
</reference>
<dbReference type="AlphaFoldDB" id="A0A396AP60"/>
<dbReference type="RefSeq" id="WP_016271201.1">
    <property type="nucleotide sequence ID" value="NZ_JACBPU010000008.1"/>
</dbReference>
<organism evidence="1 2">
    <name type="scientific">Phocaeicola vulgatus</name>
    <name type="common">Bacteroides vulgatus</name>
    <dbReference type="NCBI Taxonomy" id="821"/>
    <lineage>
        <taxon>Bacteria</taxon>
        <taxon>Pseudomonadati</taxon>
        <taxon>Bacteroidota</taxon>
        <taxon>Bacteroidia</taxon>
        <taxon>Bacteroidales</taxon>
        <taxon>Bacteroidaceae</taxon>
        <taxon>Phocaeicola</taxon>
    </lineage>
</organism>
<proteinExistence type="predicted"/>
<accession>A0A396AP60</accession>
<sequence length="160" mass="18354">MNKKIIVLLMLLCCILIISCSNENEENNLSVIGTWNVTTLIEDAKYTDLDKEKHNEVEISYGSYVWEFVENGDVKVTGSADGIYQWYNKGEKPTDYQAFVFDKNQMKLLMGFSDTSKSPTIYDVLELSDTEMILRDSAKWLNLGEGEVIITRTLTFKRIN</sequence>
<dbReference type="PROSITE" id="PS51257">
    <property type="entry name" value="PROKAR_LIPOPROTEIN"/>
    <property type="match status" value="1"/>
</dbReference>
<evidence type="ECO:0000313" key="2">
    <source>
        <dbReference type="Proteomes" id="UP000261278"/>
    </source>
</evidence>